<evidence type="ECO:0000256" key="7">
    <source>
        <dbReference type="ARBA" id="ARBA00022777"/>
    </source>
</evidence>
<keyword evidence="2" id="KW-0723">Serine/threonine-protein kinase</keyword>
<keyword evidence="17" id="KW-1185">Reference proteome</keyword>
<evidence type="ECO:0000256" key="9">
    <source>
        <dbReference type="ARBA" id="ARBA00022989"/>
    </source>
</evidence>
<dbReference type="Gramene" id="Manes.06G065500.1.v8.1">
    <property type="protein sequence ID" value="Manes.06G065500.1.v8.1.CDS"/>
    <property type="gene ID" value="Manes.06G065500.v8.1"/>
</dbReference>
<keyword evidence="5 14" id="KW-0732">Signal</keyword>
<comment type="caution">
    <text evidence="16">The sequence shown here is derived from an EMBL/GenBank/DDBJ whole genome shotgun (WGS) entry which is preliminary data.</text>
</comment>
<keyword evidence="11" id="KW-0325">Glycoprotein</keyword>
<evidence type="ECO:0000256" key="1">
    <source>
        <dbReference type="ARBA" id="ARBA00004167"/>
    </source>
</evidence>
<evidence type="ECO:0000313" key="17">
    <source>
        <dbReference type="Proteomes" id="UP000091857"/>
    </source>
</evidence>
<keyword evidence="7" id="KW-0418">Kinase</keyword>
<dbReference type="FunFam" id="1.10.510.10:FF:000161">
    <property type="entry name" value="Wall-associated receptor kinase-like 20"/>
    <property type="match status" value="1"/>
</dbReference>
<evidence type="ECO:0000256" key="10">
    <source>
        <dbReference type="ARBA" id="ARBA00023136"/>
    </source>
</evidence>
<dbReference type="SMART" id="SM00220">
    <property type="entry name" value="S_TKc"/>
    <property type="match status" value="1"/>
</dbReference>
<feature type="domain" description="Protein kinase" evidence="15">
    <location>
        <begin position="307"/>
        <end position="582"/>
    </location>
</feature>
<keyword evidence="9 13" id="KW-1133">Transmembrane helix</keyword>
<evidence type="ECO:0000256" key="14">
    <source>
        <dbReference type="SAM" id="SignalP"/>
    </source>
</evidence>
<evidence type="ECO:0000256" key="6">
    <source>
        <dbReference type="ARBA" id="ARBA00022741"/>
    </source>
</evidence>
<accession>A0A2C9VNF1</accession>
<dbReference type="Pfam" id="PF07714">
    <property type="entry name" value="PK_Tyr_Ser-Thr"/>
    <property type="match status" value="1"/>
</dbReference>
<dbReference type="InterPro" id="IPR011009">
    <property type="entry name" value="Kinase-like_dom_sf"/>
</dbReference>
<protein>
    <recommendedName>
        <fullName evidence="15">Protein kinase domain-containing protein</fullName>
    </recommendedName>
</protein>
<evidence type="ECO:0000256" key="13">
    <source>
        <dbReference type="SAM" id="Phobius"/>
    </source>
</evidence>
<dbReference type="InterPro" id="IPR017441">
    <property type="entry name" value="Protein_kinase_ATP_BS"/>
</dbReference>
<dbReference type="PROSITE" id="PS00107">
    <property type="entry name" value="PROTEIN_KINASE_ATP"/>
    <property type="match status" value="1"/>
</dbReference>
<feature type="transmembrane region" description="Helical" evidence="13">
    <location>
        <begin position="189"/>
        <end position="205"/>
    </location>
</feature>
<evidence type="ECO:0000256" key="5">
    <source>
        <dbReference type="ARBA" id="ARBA00022729"/>
    </source>
</evidence>
<dbReference type="EMBL" id="CM004392">
    <property type="protein sequence ID" value="OAY47263.1"/>
    <property type="molecule type" value="Genomic_DNA"/>
</dbReference>
<comment type="subcellular location">
    <subcellularLocation>
        <location evidence="1">Membrane</location>
        <topology evidence="1">Single-pass membrane protein</topology>
    </subcellularLocation>
</comment>
<evidence type="ECO:0000313" key="16">
    <source>
        <dbReference type="EMBL" id="OAY47263.1"/>
    </source>
</evidence>
<dbReference type="InterPro" id="IPR008271">
    <property type="entry name" value="Ser/Thr_kinase_AS"/>
</dbReference>
<organism evidence="16 17">
    <name type="scientific">Manihot esculenta</name>
    <name type="common">Cassava</name>
    <name type="synonym">Jatropha manihot</name>
    <dbReference type="NCBI Taxonomy" id="3983"/>
    <lineage>
        <taxon>Eukaryota</taxon>
        <taxon>Viridiplantae</taxon>
        <taxon>Streptophyta</taxon>
        <taxon>Embryophyta</taxon>
        <taxon>Tracheophyta</taxon>
        <taxon>Spermatophyta</taxon>
        <taxon>Magnoliopsida</taxon>
        <taxon>eudicotyledons</taxon>
        <taxon>Gunneridae</taxon>
        <taxon>Pentapetalae</taxon>
        <taxon>rosids</taxon>
        <taxon>fabids</taxon>
        <taxon>Malpighiales</taxon>
        <taxon>Euphorbiaceae</taxon>
        <taxon>Crotonoideae</taxon>
        <taxon>Manihoteae</taxon>
        <taxon>Manihot</taxon>
    </lineage>
</organism>
<keyword evidence="8 12" id="KW-0067">ATP-binding</keyword>
<keyword evidence="3" id="KW-0808">Transferase</keyword>
<evidence type="ECO:0000256" key="4">
    <source>
        <dbReference type="ARBA" id="ARBA00022692"/>
    </source>
</evidence>
<dbReference type="Proteomes" id="UP000091857">
    <property type="component" value="Chromosome 6"/>
</dbReference>
<dbReference type="PROSITE" id="PS50011">
    <property type="entry name" value="PROTEIN_KINASE_DOM"/>
    <property type="match status" value="1"/>
</dbReference>
<feature type="chain" id="PRO_5013243023" description="Protein kinase domain-containing protein" evidence="14">
    <location>
        <begin position="19"/>
        <end position="630"/>
    </location>
</feature>
<dbReference type="SUPFAM" id="SSF56112">
    <property type="entry name" value="Protein kinase-like (PK-like)"/>
    <property type="match status" value="1"/>
</dbReference>
<dbReference type="GO" id="GO:0004674">
    <property type="term" value="F:protein serine/threonine kinase activity"/>
    <property type="evidence" value="ECO:0007669"/>
    <property type="project" value="UniProtKB-KW"/>
</dbReference>
<evidence type="ECO:0000256" key="12">
    <source>
        <dbReference type="PROSITE-ProRule" id="PRU10141"/>
    </source>
</evidence>
<evidence type="ECO:0000256" key="11">
    <source>
        <dbReference type="ARBA" id="ARBA00023180"/>
    </source>
</evidence>
<dbReference type="GO" id="GO:0005524">
    <property type="term" value="F:ATP binding"/>
    <property type="evidence" value="ECO:0007669"/>
    <property type="project" value="UniProtKB-UniRule"/>
</dbReference>
<dbReference type="GO" id="GO:0005886">
    <property type="term" value="C:plasma membrane"/>
    <property type="evidence" value="ECO:0007669"/>
    <property type="project" value="UniProtKB-ARBA"/>
</dbReference>
<dbReference type="InterPro" id="IPR000719">
    <property type="entry name" value="Prot_kinase_dom"/>
</dbReference>
<gene>
    <name evidence="16" type="ORF">MANES_06G065500v8</name>
</gene>
<dbReference type="InterPro" id="IPR001245">
    <property type="entry name" value="Ser-Thr/Tyr_kinase_cat_dom"/>
</dbReference>
<dbReference type="PANTHER" id="PTHR46008">
    <property type="entry name" value="LEAF RUST 10 DISEASE-RESISTANCE LOCUS RECEPTOR-LIKE PROTEIN KINASE-LIKE 1.4"/>
    <property type="match status" value="1"/>
</dbReference>
<reference evidence="17" key="1">
    <citation type="journal article" date="2016" name="Nat. Biotechnol.">
        <title>Sequencing wild and cultivated cassava and related species reveals extensive interspecific hybridization and genetic diversity.</title>
        <authorList>
            <person name="Bredeson J.V."/>
            <person name="Lyons J.B."/>
            <person name="Prochnik S.E."/>
            <person name="Wu G.A."/>
            <person name="Ha C.M."/>
            <person name="Edsinger-Gonzales E."/>
            <person name="Grimwood J."/>
            <person name="Schmutz J."/>
            <person name="Rabbi I.Y."/>
            <person name="Egesi C."/>
            <person name="Nauluvula P."/>
            <person name="Lebot V."/>
            <person name="Ndunguru J."/>
            <person name="Mkamilo G."/>
            <person name="Bart R.S."/>
            <person name="Setter T.L."/>
            <person name="Gleadow R.M."/>
            <person name="Kulakow P."/>
            <person name="Ferguson M.E."/>
            <person name="Rounsley S."/>
            <person name="Rokhsar D.S."/>
        </authorList>
    </citation>
    <scope>NUCLEOTIDE SEQUENCE [LARGE SCALE GENOMIC DNA]</scope>
    <source>
        <strain evidence="17">cv. AM560-2</strain>
    </source>
</reference>
<dbReference type="OrthoDB" id="4062651at2759"/>
<dbReference type="Gene3D" id="3.30.200.20">
    <property type="entry name" value="Phosphorylase Kinase, domain 1"/>
    <property type="match status" value="1"/>
</dbReference>
<keyword evidence="6 12" id="KW-0547">Nucleotide-binding</keyword>
<dbReference type="PROSITE" id="PS00108">
    <property type="entry name" value="PROTEIN_KINASE_ST"/>
    <property type="match status" value="1"/>
</dbReference>
<keyword evidence="10 13" id="KW-0472">Membrane</keyword>
<proteinExistence type="predicted"/>
<sequence length="630" mass="71907">MEALCFLVLLALFHPAASYSPEDIDSFFKKCPPVDCGKLGKVIIPFTNTTLPENCAPFVVDDCNKQHQKIQLERGGRWYQVENISQSNSLFITDTEFQKQLNSRNCQSFNNLRFPSLQFASFVITQNLTLFKCSHESNLSPHPHFDFSYKRCENFVIYYTYMNRTLPSPPTNCSILQLPIKINHGYGDIFYLLTATFSLQVYWWLECYMCQVSYKGKCQCVDAHGKPRVSKRKLQLGLICVSASIVIVLLIIFIWCRYKRKKDACSNTPSVITASNLSPKSDIEEDDVYFKVPIFSYTKLEEATNNFDPETELGIGGFGAVYYGKLQDGREVAIKRLYAHHYRRVQQFMNEIEILTRLRHKNLLSLYGCTSLHSHELLLVYEYIPNGTVADHLHGNGIHSSQLNWPIRMRIAIETASALAYLHASDIIHRDVKTNNILLDNSYNVKVADFGLSRLLPSDATHVSTAPQGTPGYVDPEYNQFYQLTNKSDVYSFGVVLIELISSKPAVDITRHRHEISLANLAINKIQKHTYDELIDPCLGHQSNKEVKRMIISVAELALQCLQHDKELRPSMDEVLEELQRTGSGKYELKNIEEEHNDHDISKSKELQSSQPNCDEIALLKNIQPPTSPD</sequence>
<evidence type="ECO:0000256" key="8">
    <source>
        <dbReference type="ARBA" id="ARBA00022840"/>
    </source>
</evidence>
<feature type="signal peptide" evidence="14">
    <location>
        <begin position="1"/>
        <end position="18"/>
    </location>
</feature>
<dbReference type="Gene3D" id="1.10.510.10">
    <property type="entry name" value="Transferase(Phosphotransferase) domain 1"/>
    <property type="match status" value="1"/>
</dbReference>
<feature type="transmembrane region" description="Helical" evidence="13">
    <location>
        <begin position="236"/>
        <end position="255"/>
    </location>
</feature>
<dbReference type="CDD" id="cd14066">
    <property type="entry name" value="STKc_IRAK"/>
    <property type="match status" value="1"/>
</dbReference>
<keyword evidence="4 13" id="KW-0812">Transmembrane</keyword>
<evidence type="ECO:0000256" key="3">
    <source>
        <dbReference type="ARBA" id="ARBA00022679"/>
    </source>
</evidence>
<evidence type="ECO:0000256" key="2">
    <source>
        <dbReference type="ARBA" id="ARBA00022527"/>
    </source>
</evidence>
<evidence type="ECO:0000259" key="15">
    <source>
        <dbReference type="PROSITE" id="PS50011"/>
    </source>
</evidence>
<name>A0A2C9VNF1_MANES</name>
<dbReference type="PANTHER" id="PTHR46008:SF2">
    <property type="entry name" value="LEAF RUST 10 DISEASE-RESISTANCE LOCUS RECEPTOR-LIKE PROTEIN KINASE-LIKE 1.4"/>
    <property type="match status" value="1"/>
</dbReference>
<dbReference type="FunFam" id="3.30.200.20:FF:000039">
    <property type="entry name" value="receptor-like protein kinase FERONIA"/>
    <property type="match status" value="1"/>
</dbReference>
<feature type="binding site" evidence="12">
    <location>
        <position position="335"/>
    </location>
    <ligand>
        <name>ATP</name>
        <dbReference type="ChEBI" id="CHEBI:30616"/>
    </ligand>
</feature>
<dbReference type="AlphaFoldDB" id="A0A2C9VNF1"/>